<dbReference type="AlphaFoldDB" id="A0A1J1HHT7"/>
<feature type="compositionally biased region" description="Basic and acidic residues" evidence="1">
    <location>
        <begin position="52"/>
        <end position="78"/>
    </location>
</feature>
<protein>
    <submittedName>
        <fullName evidence="2">CLUMA_CG001396, isoform A</fullName>
    </submittedName>
</protein>
<evidence type="ECO:0000313" key="2">
    <source>
        <dbReference type="EMBL" id="CRK87600.1"/>
    </source>
</evidence>
<feature type="compositionally biased region" description="Low complexity" evidence="1">
    <location>
        <begin position="424"/>
        <end position="434"/>
    </location>
</feature>
<dbReference type="EMBL" id="CVRI01000004">
    <property type="protein sequence ID" value="CRK87600.1"/>
    <property type="molecule type" value="Genomic_DNA"/>
</dbReference>
<feature type="region of interest" description="Disordered" evidence="1">
    <location>
        <begin position="404"/>
        <end position="434"/>
    </location>
</feature>
<organism evidence="2 3">
    <name type="scientific">Clunio marinus</name>
    <dbReference type="NCBI Taxonomy" id="568069"/>
    <lineage>
        <taxon>Eukaryota</taxon>
        <taxon>Metazoa</taxon>
        <taxon>Ecdysozoa</taxon>
        <taxon>Arthropoda</taxon>
        <taxon>Hexapoda</taxon>
        <taxon>Insecta</taxon>
        <taxon>Pterygota</taxon>
        <taxon>Neoptera</taxon>
        <taxon>Endopterygota</taxon>
        <taxon>Diptera</taxon>
        <taxon>Nematocera</taxon>
        <taxon>Chironomoidea</taxon>
        <taxon>Chironomidae</taxon>
        <taxon>Clunio</taxon>
    </lineage>
</organism>
<dbReference type="Proteomes" id="UP000183832">
    <property type="component" value="Unassembled WGS sequence"/>
</dbReference>
<feature type="region of interest" description="Disordered" evidence="1">
    <location>
        <begin position="514"/>
        <end position="548"/>
    </location>
</feature>
<evidence type="ECO:0000313" key="3">
    <source>
        <dbReference type="Proteomes" id="UP000183832"/>
    </source>
</evidence>
<reference evidence="2 3" key="1">
    <citation type="submission" date="2015-04" db="EMBL/GenBank/DDBJ databases">
        <authorList>
            <person name="Syromyatnikov M.Y."/>
            <person name="Popov V.N."/>
        </authorList>
    </citation>
    <scope>NUCLEOTIDE SEQUENCE [LARGE SCALE GENOMIC DNA]</scope>
</reference>
<proteinExistence type="predicted"/>
<dbReference type="OrthoDB" id="45313at2759"/>
<evidence type="ECO:0000256" key="1">
    <source>
        <dbReference type="SAM" id="MobiDB-lite"/>
    </source>
</evidence>
<gene>
    <name evidence="2" type="ORF">CLUMA_CG001396</name>
</gene>
<feature type="compositionally biased region" description="Basic and acidic residues" evidence="1">
    <location>
        <begin position="404"/>
        <end position="421"/>
    </location>
</feature>
<sequence>MKTVHRQFIQEIKENSIRKLYVFPVQVTKAVNNTYPKIPEVKRGIEIFEISGRNETESETPPRRIKRLGSDESDRSPDSQKIVFYPKRDMKTPKVKKKRRVLIVPQNHRMTSRMTIPRPFNHVLMSGQKFKTLQNAQSTLGTYYQNFPKSMNQFAYSNTHPTRLSSNPTRLNTLQASSFNPVKLSGKFRHPRKNGELTSIFQADATQKPTGFHSDAINDPFQNFKPKSPYEVNQLLFQNNVRPMKGLTPTQTSYFRRHNRHENMILPHYNNMFSRDPNLGFPSSVNPIKSFLPDHSELSKNKPLSLMLDVFPLTGEVMGTNQVKHEIATQQSPKLSRLKPFQGYYQDPSYFNSMQFPQLMPRYPSYYRYMQPVSHSSNLNPISVMKPPSQLVVHLNLYPKNKDSFKRSSTEEDFRYTRKEPQVTTASTTTESTAPIPFNINFNMNTNGHPENINHQFNLPKESPFHHNTTIEPSMSPYYFYDDTEEDDKSILVSPSLIYPNIYRDRPIQLMLQNSTTSSSTTTEKPTKKFQNHKRDYQTIVRPKNSEN</sequence>
<accession>A0A1J1HHT7</accession>
<feature type="region of interest" description="Disordered" evidence="1">
    <location>
        <begin position="52"/>
        <end position="81"/>
    </location>
</feature>
<name>A0A1J1HHT7_9DIPT</name>
<keyword evidence="3" id="KW-1185">Reference proteome</keyword>